<protein>
    <submittedName>
        <fullName evidence="1">Uncharacterized protein</fullName>
    </submittedName>
</protein>
<accession>A0AA40VT79</accession>
<evidence type="ECO:0000313" key="2">
    <source>
        <dbReference type="Proteomes" id="UP001165986"/>
    </source>
</evidence>
<evidence type="ECO:0000313" key="1">
    <source>
        <dbReference type="EMBL" id="MBD6618930.1"/>
    </source>
</evidence>
<keyword evidence="2" id="KW-1185">Reference proteome</keyword>
<dbReference type="InterPro" id="IPR025478">
    <property type="entry name" value="COP23"/>
</dbReference>
<proteinExistence type="predicted"/>
<dbReference type="Pfam" id="PF14218">
    <property type="entry name" value="COP23"/>
    <property type="match status" value="1"/>
</dbReference>
<sequence>MRLKLFGQGLTGITIASLTVLTTTATIGQPSYAGGTTFYCAKSKGIPITFARTQDGRNVPMIRWVSQEYFSKEWTVERRCQEVSRRFQRSYDNGTLKYIRTGILRGESVVCAAINQNAACTDSTLLFTLRRGSNARDTVRRLLNRRGLVAGNVLNESSEEALNIEFDAYLNNATVESSSESNQDSGNTP</sequence>
<name>A0AA40VT79_9NOST</name>
<gene>
    <name evidence="1" type="ORF">FNW02_24675</name>
</gene>
<organism evidence="1 2">
    <name type="scientific">Komarekiella delphini-convector SJRDD-AB1</name>
    <dbReference type="NCBI Taxonomy" id="2593771"/>
    <lineage>
        <taxon>Bacteria</taxon>
        <taxon>Bacillati</taxon>
        <taxon>Cyanobacteriota</taxon>
        <taxon>Cyanophyceae</taxon>
        <taxon>Nostocales</taxon>
        <taxon>Nostocaceae</taxon>
        <taxon>Komarekiella</taxon>
        <taxon>Komarekiella delphini-convector</taxon>
    </lineage>
</organism>
<dbReference type="AlphaFoldDB" id="A0AA40VT79"/>
<dbReference type="Proteomes" id="UP001165986">
    <property type="component" value="Unassembled WGS sequence"/>
</dbReference>
<dbReference type="EMBL" id="VJXY01000033">
    <property type="protein sequence ID" value="MBD6618930.1"/>
    <property type="molecule type" value="Genomic_DNA"/>
</dbReference>
<reference evidence="1" key="1">
    <citation type="submission" date="2019-07" db="EMBL/GenBank/DDBJ databases">
        <title>Toxilogical consequences of a new and cryptic species of cyanobacteria (Komarekiella delphini-convector) recovered from the epidermis of a bottlenose dolphin and 1500 ft. in the air.</title>
        <authorList>
            <person name="Brown A.O."/>
            <person name="Dvorak P."/>
            <person name="Villanueva C.D."/>
            <person name="Foss A.J."/>
            <person name="Garvey A.D."/>
            <person name="Gibson Q.A."/>
            <person name="Johansen J.R."/>
            <person name="Casamatta D.A."/>
        </authorList>
    </citation>
    <scope>NUCLEOTIDE SEQUENCE</scope>
    <source>
        <strain evidence="1">SJRDD-AB1</strain>
    </source>
</reference>
<comment type="caution">
    <text evidence="1">The sequence shown here is derived from an EMBL/GenBank/DDBJ whole genome shotgun (WGS) entry which is preliminary data.</text>
</comment>
<dbReference type="RefSeq" id="WP_191760159.1">
    <property type="nucleotide sequence ID" value="NZ_VJXY01000033.1"/>
</dbReference>